<dbReference type="InterPro" id="IPR026881">
    <property type="entry name" value="WYL_dom"/>
</dbReference>
<evidence type="ECO:0000313" key="4">
    <source>
        <dbReference type="Proteomes" id="UP000217301"/>
    </source>
</evidence>
<evidence type="ECO:0000313" key="5">
    <source>
        <dbReference type="Proteomes" id="UP000249902"/>
    </source>
</evidence>
<dbReference type="Pfam" id="PF13280">
    <property type="entry name" value="WYL"/>
    <property type="match status" value="1"/>
</dbReference>
<dbReference type="Proteomes" id="UP000217301">
    <property type="component" value="Chromosome"/>
</dbReference>
<dbReference type="PANTHER" id="PTHR34580">
    <property type="match status" value="1"/>
</dbReference>
<sequence>MAKPIQIARLVHIIRLLTTHKNGLSAQSIADYLADEGDEYAFSNRTIRRDFDDIYIAFGIDITLNAKEKVWAINPDSIANKQSILDHLLLVDAHRKAKNTGTLLLEVQPEKGLEMLDPILTAISQNVLITFTHTSFGWETTKAYQVLPYAVKEYQGRWYLIATDNKQPIKLKAFALDRISNLEVIDIQVKRKKIDMESFFDHFYGVAIAEGEPLQKVVLSFDYEQGKYIKSLKLHPSQVTLIDNEDELRVQLTLAFPNGKAPYDLVMKLCSFSCSVKVIAPQSLADEVAHYHKAAYEQYQSS</sequence>
<evidence type="ECO:0000313" key="2">
    <source>
        <dbReference type="EMBL" id="ATA83872.1"/>
    </source>
</evidence>
<dbReference type="KEGG" id="cspu:CGC55_04810"/>
<dbReference type="PANTHER" id="PTHR34580:SF9">
    <property type="entry name" value="SLL5097 PROTEIN"/>
    <property type="match status" value="1"/>
</dbReference>
<dbReference type="EMBL" id="UAVP01000007">
    <property type="protein sequence ID" value="SQA75183.1"/>
    <property type="molecule type" value="Genomic_DNA"/>
</dbReference>
<name>A0AAX2IA98_CAPSP</name>
<organism evidence="3 5">
    <name type="scientific">Capnocytophaga sputigena</name>
    <dbReference type="NCBI Taxonomy" id="1019"/>
    <lineage>
        <taxon>Bacteria</taxon>
        <taxon>Pseudomonadati</taxon>
        <taxon>Bacteroidota</taxon>
        <taxon>Flavobacteriia</taxon>
        <taxon>Flavobacteriales</taxon>
        <taxon>Flavobacteriaceae</taxon>
        <taxon>Capnocytophaga</taxon>
    </lineage>
</organism>
<evidence type="ECO:0000313" key="3">
    <source>
        <dbReference type="EMBL" id="SQA75183.1"/>
    </source>
</evidence>
<dbReference type="Proteomes" id="UP000249902">
    <property type="component" value="Unassembled WGS sequence"/>
</dbReference>
<proteinExistence type="predicted"/>
<reference evidence="2" key="1">
    <citation type="journal article" date="2017" name="Genome Announc.">
        <title>Twelve Complete Reference Genomes of Clinical Isolates in the Capnocytophaga Genus.</title>
        <authorList>
            <person name="Villarma A."/>
            <person name="Gulvik C.A."/>
            <person name="Rowe L.A."/>
            <person name="Sheth M."/>
            <person name="Juieng P."/>
            <person name="Nicholson A.C."/>
            <person name="Loparev V.N."/>
            <person name="McQuiston J.R."/>
        </authorList>
    </citation>
    <scope>NUCLEOTIDE SEQUENCE</scope>
    <source>
        <strain evidence="2">KC1668</strain>
    </source>
</reference>
<reference evidence="4" key="2">
    <citation type="submission" date="2017-06" db="EMBL/GenBank/DDBJ databases">
        <title>Capnocytophaga spp. assemblies.</title>
        <authorList>
            <person name="Gulvik C.A."/>
        </authorList>
    </citation>
    <scope>NUCLEOTIDE SEQUENCE [LARGE SCALE GENOMIC DNA]</scope>
    <source>
        <strain evidence="4">KC1668</strain>
    </source>
</reference>
<dbReference type="InterPro" id="IPR051534">
    <property type="entry name" value="CBASS_pafABC_assoc_protein"/>
</dbReference>
<gene>
    <name evidence="2" type="ORF">CGC55_04810</name>
    <name evidence="3" type="ORF">NCTC11653_01080</name>
</gene>
<keyword evidence="4" id="KW-1185">Reference proteome</keyword>
<dbReference type="AlphaFoldDB" id="A0AAX2IA98"/>
<dbReference type="RefSeq" id="WP_002677620.1">
    <property type="nucleotide sequence ID" value="NZ_CAUOZK010000024.1"/>
</dbReference>
<evidence type="ECO:0000259" key="1">
    <source>
        <dbReference type="Pfam" id="PF13280"/>
    </source>
</evidence>
<accession>A0AAX2IA98</accession>
<feature type="domain" description="WYL" evidence="1">
    <location>
        <begin position="114"/>
        <end position="184"/>
    </location>
</feature>
<protein>
    <submittedName>
        <fullName evidence="2">WYL domain-containing protein</fullName>
    </submittedName>
</protein>
<dbReference type="PROSITE" id="PS52050">
    <property type="entry name" value="WYL"/>
    <property type="match status" value="1"/>
</dbReference>
<dbReference type="EMBL" id="CP022385">
    <property type="protein sequence ID" value="ATA83872.1"/>
    <property type="molecule type" value="Genomic_DNA"/>
</dbReference>
<reference evidence="3 5" key="3">
    <citation type="submission" date="2018-06" db="EMBL/GenBank/DDBJ databases">
        <authorList>
            <consortium name="Pathogen Informatics"/>
            <person name="Doyle S."/>
        </authorList>
    </citation>
    <scope>NUCLEOTIDE SEQUENCE [LARGE SCALE GENOMIC DNA]</scope>
    <source>
        <strain evidence="3 5">NCTC11653</strain>
    </source>
</reference>